<gene>
    <name evidence="8" type="ORF">Metli_2372</name>
</gene>
<evidence type="ECO:0000256" key="6">
    <source>
        <dbReference type="SAM" id="MobiDB-lite"/>
    </source>
</evidence>
<dbReference type="HOGENOM" id="CLU_081845_1_0_2"/>
<dbReference type="AlphaFoldDB" id="J1L663"/>
<comment type="subcellular location">
    <subcellularLocation>
        <location evidence="1">Cell membrane</location>
        <topology evidence="1">Multi-pass membrane protein</topology>
    </subcellularLocation>
</comment>
<dbReference type="STRING" id="28892.Metli_2372"/>
<evidence type="ECO:0000313" key="8">
    <source>
        <dbReference type="EMBL" id="EJG08310.1"/>
    </source>
</evidence>
<evidence type="ECO:0000313" key="9">
    <source>
        <dbReference type="Proteomes" id="UP000005095"/>
    </source>
</evidence>
<keyword evidence="3" id="KW-0812">Transmembrane</keyword>
<dbReference type="PROSITE" id="PS51257">
    <property type="entry name" value="PROKAR_LIPOPROTEIN"/>
    <property type="match status" value="1"/>
</dbReference>
<evidence type="ECO:0000256" key="5">
    <source>
        <dbReference type="ARBA" id="ARBA00023136"/>
    </source>
</evidence>
<accession>J1L663</accession>
<feature type="compositionally biased region" description="Low complexity" evidence="6">
    <location>
        <begin position="33"/>
        <end position="50"/>
    </location>
</feature>
<evidence type="ECO:0000256" key="2">
    <source>
        <dbReference type="ARBA" id="ARBA00022475"/>
    </source>
</evidence>
<keyword evidence="5" id="KW-0472">Membrane</keyword>
<dbReference type="OrthoDB" id="112113at2157"/>
<evidence type="ECO:0000256" key="1">
    <source>
        <dbReference type="ARBA" id="ARBA00004651"/>
    </source>
</evidence>
<keyword evidence="9" id="KW-1185">Reference proteome</keyword>
<keyword evidence="4" id="KW-1133">Transmembrane helix</keyword>
<feature type="region of interest" description="Disordered" evidence="6">
    <location>
        <begin position="25"/>
        <end position="50"/>
    </location>
</feature>
<dbReference type="EMBL" id="CM001555">
    <property type="protein sequence ID" value="EJG08310.1"/>
    <property type="molecule type" value="Genomic_DNA"/>
</dbReference>
<organism evidence="8 9">
    <name type="scientific">Methanofollis liminatans DSM 4140</name>
    <dbReference type="NCBI Taxonomy" id="28892"/>
    <lineage>
        <taxon>Archaea</taxon>
        <taxon>Methanobacteriati</taxon>
        <taxon>Methanobacteriota</taxon>
        <taxon>Stenosarchaea group</taxon>
        <taxon>Methanomicrobia</taxon>
        <taxon>Methanomicrobiales</taxon>
        <taxon>Methanomicrobiaceae</taxon>
        <taxon>Methanofollis</taxon>
    </lineage>
</organism>
<reference evidence="8 9" key="1">
    <citation type="submission" date="2011-08" db="EMBL/GenBank/DDBJ databases">
        <title>The complete genome of Methanofollis liminatans DSM 4140.</title>
        <authorList>
            <consortium name="US DOE Joint Genome Institute (JGI-PGF)"/>
            <person name="Lucas S."/>
            <person name="Han J."/>
            <person name="Lapidus A."/>
            <person name="Bruce D."/>
            <person name="Goodwin L."/>
            <person name="Pitluck S."/>
            <person name="Peters L."/>
            <person name="Kyrpides N."/>
            <person name="Mavromatis K."/>
            <person name="Ivanova N."/>
            <person name="Mikhailova N."/>
            <person name="Lu M."/>
            <person name="Detter J.C."/>
            <person name="Tapia R."/>
            <person name="Han C."/>
            <person name="Land M."/>
            <person name="Hauser L."/>
            <person name="Markowitz V."/>
            <person name="Cheng J.-F."/>
            <person name="Hugenholtz P."/>
            <person name="Woyke T."/>
            <person name="Wu D."/>
            <person name="Spring S."/>
            <person name="Schuler E."/>
            <person name="Brambilla E."/>
            <person name="Klenk H.-P."/>
            <person name="Eisen J.A."/>
        </authorList>
    </citation>
    <scope>NUCLEOTIDE SEQUENCE [LARGE SCALE GENOMIC DNA]</scope>
    <source>
        <strain evidence="8 9">DSM 4140</strain>
    </source>
</reference>
<evidence type="ECO:0000256" key="3">
    <source>
        <dbReference type="ARBA" id="ARBA00022692"/>
    </source>
</evidence>
<feature type="domain" description="Single Cache" evidence="7">
    <location>
        <begin position="55"/>
        <end position="131"/>
    </location>
</feature>
<dbReference type="Proteomes" id="UP000005095">
    <property type="component" value="Chromosome"/>
</dbReference>
<protein>
    <submittedName>
        <fullName evidence="8">Putative cache sensor protein</fullName>
    </submittedName>
</protein>
<dbReference type="GO" id="GO:0005886">
    <property type="term" value="C:plasma membrane"/>
    <property type="evidence" value="ECO:0007669"/>
    <property type="project" value="UniProtKB-SubCell"/>
</dbReference>
<dbReference type="SMART" id="SM01049">
    <property type="entry name" value="Cache_2"/>
    <property type="match status" value="1"/>
</dbReference>
<dbReference type="Pfam" id="PF17200">
    <property type="entry name" value="sCache_2"/>
    <property type="match status" value="1"/>
</dbReference>
<sequence length="186" mass="20257">MKHSTLAILLSFLISVTLAASGCTGVQPSDTMTPSETTVPETPTVKPTVTPSHSVDEMVAFVRDAVAFANEQGKEAALEVFSDPNGSFTRGDLYIYAYDFNGTTLAHPFNPEKIGVNRLNETDVSGNLYIKDLRDVAENGSGFVYFYYIDPAQNMTVQPKLGYVERVDETWWLGSGIYGVEAPATV</sequence>
<dbReference type="InterPro" id="IPR033480">
    <property type="entry name" value="sCache_2"/>
</dbReference>
<dbReference type="RefSeq" id="WP_004040673.1">
    <property type="nucleotide sequence ID" value="NZ_CM001555.1"/>
</dbReference>
<evidence type="ECO:0000259" key="7">
    <source>
        <dbReference type="SMART" id="SM01049"/>
    </source>
</evidence>
<dbReference type="Gene3D" id="3.30.450.20">
    <property type="entry name" value="PAS domain"/>
    <property type="match status" value="1"/>
</dbReference>
<keyword evidence="2" id="KW-1003">Cell membrane</keyword>
<proteinExistence type="predicted"/>
<name>J1L663_9EURY</name>
<evidence type="ECO:0000256" key="4">
    <source>
        <dbReference type="ARBA" id="ARBA00022989"/>
    </source>
</evidence>